<name>A0A0S4IKU5_BODSA</name>
<dbReference type="AlphaFoldDB" id="A0A0S4IKU5"/>
<keyword evidence="2" id="KW-1185">Reference proteome</keyword>
<sequence>GILFSDDVCVRMCVILWRVRLCESPHPFTAALVVMGGSQCNNQRTFFLHVKRFFLRIDKKTPYFADGKTQTNRKDVVFLVWAR</sequence>
<gene>
    <name evidence="1" type="ORF">BSAL_52055</name>
</gene>
<dbReference type="VEuPathDB" id="TriTrypDB:BSAL_52055"/>
<reference evidence="2" key="1">
    <citation type="submission" date="2015-09" db="EMBL/GenBank/DDBJ databases">
        <authorList>
            <consortium name="Pathogen Informatics"/>
        </authorList>
    </citation>
    <scope>NUCLEOTIDE SEQUENCE [LARGE SCALE GENOMIC DNA]</scope>
    <source>
        <strain evidence="2">Lake Konstanz</strain>
    </source>
</reference>
<dbReference type="Proteomes" id="UP000051952">
    <property type="component" value="Unassembled WGS sequence"/>
</dbReference>
<proteinExistence type="predicted"/>
<protein>
    <submittedName>
        <fullName evidence="1">Uncharacterized protein</fullName>
    </submittedName>
</protein>
<accession>A0A0S4IKU5</accession>
<evidence type="ECO:0000313" key="1">
    <source>
        <dbReference type="EMBL" id="CUE69515.1"/>
    </source>
</evidence>
<feature type="non-terminal residue" evidence="1">
    <location>
        <position position="1"/>
    </location>
</feature>
<dbReference type="EMBL" id="CYKH01000078">
    <property type="protein sequence ID" value="CUE69515.1"/>
    <property type="molecule type" value="Genomic_DNA"/>
</dbReference>
<evidence type="ECO:0000313" key="2">
    <source>
        <dbReference type="Proteomes" id="UP000051952"/>
    </source>
</evidence>
<organism evidence="1 2">
    <name type="scientific">Bodo saltans</name>
    <name type="common">Flagellated protozoan</name>
    <dbReference type="NCBI Taxonomy" id="75058"/>
    <lineage>
        <taxon>Eukaryota</taxon>
        <taxon>Discoba</taxon>
        <taxon>Euglenozoa</taxon>
        <taxon>Kinetoplastea</taxon>
        <taxon>Metakinetoplastina</taxon>
        <taxon>Eubodonida</taxon>
        <taxon>Bodonidae</taxon>
        <taxon>Bodo</taxon>
    </lineage>
</organism>